<name>A0A845HAI6_9BURK</name>
<gene>
    <name evidence="1" type="ORF">GTP81_05000</name>
</gene>
<keyword evidence="2" id="KW-1185">Reference proteome</keyword>
<protein>
    <submittedName>
        <fullName evidence="1">Uncharacterized protein</fullName>
    </submittedName>
</protein>
<proteinExistence type="predicted"/>
<accession>A0A845HAI6</accession>
<comment type="caution">
    <text evidence="1">The sequence shown here is derived from an EMBL/GenBank/DDBJ whole genome shotgun (WGS) entry which is preliminary data.</text>
</comment>
<dbReference type="EMBL" id="WWCV01000006">
    <property type="protein sequence ID" value="MYN16102.1"/>
    <property type="molecule type" value="Genomic_DNA"/>
</dbReference>
<organism evidence="1 2">
    <name type="scientific">Duganella vulcania</name>
    <dbReference type="NCBI Taxonomy" id="2692166"/>
    <lineage>
        <taxon>Bacteria</taxon>
        <taxon>Pseudomonadati</taxon>
        <taxon>Pseudomonadota</taxon>
        <taxon>Betaproteobacteria</taxon>
        <taxon>Burkholderiales</taxon>
        <taxon>Oxalobacteraceae</taxon>
        <taxon>Telluria group</taxon>
        <taxon>Duganella</taxon>
    </lineage>
</organism>
<dbReference type="RefSeq" id="WP_161088854.1">
    <property type="nucleotide sequence ID" value="NZ_WWCV01000006.1"/>
</dbReference>
<evidence type="ECO:0000313" key="1">
    <source>
        <dbReference type="EMBL" id="MYN16102.1"/>
    </source>
</evidence>
<dbReference type="AlphaFoldDB" id="A0A845HAI6"/>
<dbReference type="Proteomes" id="UP000484875">
    <property type="component" value="Unassembled WGS sequence"/>
</dbReference>
<evidence type="ECO:0000313" key="2">
    <source>
        <dbReference type="Proteomes" id="UP000484875"/>
    </source>
</evidence>
<sequence>MSFLSLEGLAQRHVLGEIASVTLFAVGDAFEVRLATAEGTSTLADGDKMRLEFRDVHEALSLLRNIGIWQVGVDVSGWHVAASDADHADWAKAKISAAMAGLRDGSNRVFSAAEWAAIRAAKKASRGAP</sequence>
<reference evidence="1 2" key="1">
    <citation type="submission" date="2019-12" db="EMBL/GenBank/DDBJ databases">
        <title>Novel species isolated from a subtropical stream in China.</title>
        <authorList>
            <person name="Lu H."/>
        </authorList>
    </citation>
    <scope>NUCLEOTIDE SEQUENCE [LARGE SCALE GENOMIC DNA]</scope>
    <source>
        <strain evidence="1 2">FT107W</strain>
    </source>
</reference>